<keyword evidence="5" id="KW-1185">Reference proteome</keyword>
<sequence length="148" mass="16168">MLRHKLIHPQISSILASAGHHSSVLIADGNYPAASKRGPRAELISLNLMPGVPTCNQVLEALLSAVPVEAIQTMQTEASGPYALDGDPPVWDDYRQTIKNEGLDVKLEPIDKWAFYDAVGTPDHVLTIQTADQQRYANILLTIGVRMD</sequence>
<keyword evidence="2" id="KW-0413">Isomerase</keyword>
<dbReference type="OrthoDB" id="9805009at2"/>
<dbReference type="InterPro" id="IPR007721">
    <property type="entry name" value="RbsD_FucU"/>
</dbReference>
<name>A0A5C6F8G5_9BACT</name>
<comment type="catalytic activity">
    <reaction evidence="1">
        <text>beta-D-ribopyranose = beta-D-ribofuranose</text>
        <dbReference type="Rhea" id="RHEA:25432"/>
        <dbReference type="ChEBI" id="CHEBI:27476"/>
        <dbReference type="ChEBI" id="CHEBI:47002"/>
        <dbReference type="EC" id="5.4.99.62"/>
    </reaction>
</comment>
<evidence type="ECO:0000256" key="1">
    <source>
        <dbReference type="ARBA" id="ARBA00000223"/>
    </source>
</evidence>
<protein>
    <submittedName>
        <fullName evidence="4">D-ribose pyranase</fullName>
    </submittedName>
</protein>
<dbReference type="SUPFAM" id="SSF102546">
    <property type="entry name" value="RbsD-like"/>
    <property type="match status" value="1"/>
</dbReference>
<evidence type="ECO:0000256" key="3">
    <source>
        <dbReference type="ARBA" id="ARBA00036324"/>
    </source>
</evidence>
<dbReference type="GO" id="GO:0006004">
    <property type="term" value="P:fucose metabolic process"/>
    <property type="evidence" value="ECO:0007669"/>
    <property type="project" value="TreeGrafter"/>
</dbReference>
<dbReference type="PANTHER" id="PTHR31690">
    <property type="entry name" value="FUCOSE MUTAROTASE"/>
    <property type="match status" value="1"/>
</dbReference>
<comment type="catalytic activity">
    <reaction evidence="3">
        <text>alpha-L-fucose = beta-L-fucose</text>
        <dbReference type="Rhea" id="RHEA:25580"/>
        <dbReference type="ChEBI" id="CHEBI:42548"/>
        <dbReference type="ChEBI" id="CHEBI:42589"/>
        <dbReference type="EC" id="5.1.3.29"/>
    </reaction>
</comment>
<dbReference type="EMBL" id="SJPX01000001">
    <property type="protein sequence ID" value="TWU57575.1"/>
    <property type="molecule type" value="Genomic_DNA"/>
</dbReference>
<dbReference type="GO" id="GO:0036373">
    <property type="term" value="F:L-fucose mutarotase activity"/>
    <property type="evidence" value="ECO:0007669"/>
    <property type="project" value="UniProtKB-EC"/>
</dbReference>
<dbReference type="RefSeq" id="WP_146532456.1">
    <property type="nucleotide sequence ID" value="NZ_SJPX01000001.1"/>
</dbReference>
<dbReference type="GO" id="GO:0042806">
    <property type="term" value="F:fucose binding"/>
    <property type="evidence" value="ECO:0007669"/>
    <property type="project" value="TreeGrafter"/>
</dbReference>
<dbReference type="GO" id="GO:0062193">
    <property type="term" value="F:D-ribose pyranase activity"/>
    <property type="evidence" value="ECO:0007669"/>
    <property type="project" value="UniProtKB-EC"/>
</dbReference>
<evidence type="ECO:0000256" key="2">
    <source>
        <dbReference type="ARBA" id="ARBA00023235"/>
    </source>
</evidence>
<dbReference type="AlphaFoldDB" id="A0A5C6F8G5"/>
<evidence type="ECO:0000313" key="5">
    <source>
        <dbReference type="Proteomes" id="UP000317977"/>
    </source>
</evidence>
<dbReference type="InterPro" id="IPR023750">
    <property type="entry name" value="RbsD-like_sf"/>
</dbReference>
<dbReference type="Gene3D" id="3.40.1650.10">
    <property type="entry name" value="RbsD-like domain"/>
    <property type="match status" value="1"/>
</dbReference>
<gene>
    <name evidence="4" type="ORF">Poly59_04820</name>
</gene>
<dbReference type="PANTHER" id="PTHR31690:SF4">
    <property type="entry name" value="FUCOSE MUTAROTASE"/>
    <property type="match status" value="1"/>
</dbReference>
<accession>A0A5C6F8G5</accession>
<proteinExistence type="predicted"/>
<organism evidence="4 5">
    <name type="scientific">Rubripirellula reticaptiva</name>
    <dbReference type="NCBI Taxonomy" id="2528013"/>
    <lineage>
        <taxon>Bacteria</taxon>
        <taxon>Pseudomonadati</taxon>
        <taxon>Planctomycetota</taxon>
        <taxon>Planctomycetia</taxon>
        <taxon>Pirellulales</taxon>
        <taxon>Pirellulaceae</taxon>
        <taxon>Rubripirellula</taxon>
    </lineage>
</organism>
<dbReference type="Pfam" id="PF05025">
    <property type="entry name" value="RbsD_FucU"/>
    <property type="match status" value="1"/>
</dbReference>
<dbReference type="Proteomes" id="UP000317977">
    <property type="component" value="Unassembled WGS sequence"/>
</dbReference>
<comment type="caution">
    <text evidence="4">The sequence shown here is derived from an EMBL/GenBank/DDBJ whole genome shotgun (WGS) entry which is preliminary data.</text>
</comment>
<evidence type="ECO:0000313" key="4">
    <source>
        <dbReference type="EMBL" id="TWU57575.1"/>
    </source>
</evidence>
<reference evidence="4 5" key="1">
    <citation type="submission" date="2019-02" db="EMBL/GenBank/DDBJ databases">
        <title>Deep-cultivation of Planctomycetes and their phenomic and genomic characterization uncovers novel biology.</title>
        <authorList>
            <person name="Wiegand S."/>
            <person name="Jogler M."/>
            <person name="Boedeker C."/>
            <person name="Pinto D."/>
            <person name="Vollmers J."/>
            <person name="Rivas-Marin E."/>
            <person name="Kohn T."/>
            <person name="Peeters S.H."/>
            <person name="Heuer A."/>
            <person name="Rast P."/>
            <person name="Oberbeckmann S."/>
            <person name="Bunk B."/>
            <person name="Jeske O."/>
            <person name="Meyerdierks A."/>
            <person name="Storesund J.E."/>
            <person name="Kallscheuer N."/>
            <person name="Luecker S."/>
            <person name="Lage O.M."/>
            <person name="Pohl T."/>
            <person name="Merkel B.J."/>
            <person name="Hornburger P."/>
            <person name="Mueller R.-W."/>
            <person name="Bruemmer F."/>
            <person name="Labrenz M."/>
            <person name="Spormann A.M."/>
            <person name="Op Den Camp H."/>
            <person name="Overmann J."/>
            <person name="Amann R."/>
            <person name="Jetten M.S.M."/>
            <person name="Mascher T."/>
            <person name="Medema M.H."/>
            <person name="Devos D.P."/>
            <person name="Kaster A.-K."/>
            <person name="Ovreas L."/>
            <person name="Rohde M."/>
            <person name="Galperin M.Y."/>
            <person name="Jogler C."/>
        </authorList>
    </citation>
    <scope>NUCLEOTIDE SEQUENCE [LARGE SCALE GENOMIC DNA]</scope>
    <source>
        <strain evidence="4 5">Poly59</strain>
    </source>
</reference>
<dbReference type="InterPro" id="IPR050443">
    <property type="entry name" value="RbsD/FucU_mutarotase"/>
</dbReference>